<feature type="compositionally biased region" description="Polar residues" evidence="1">
    <location>
        <begin position="334"/>
        <end position="359"/>
    </location>
</feature>
<evidence type="ECO:0000313" key="3">
    <source>
        <dbReference type="EMBL" id="KAK6503762.1"/>
    </source>
</evidence>
<organism evidence="3 4">
    <name type="scientific">Arthrobotrys musiformis</name>
    <dbReference type="NCBI Taxonomy" id="47236"/>
    <lineage>
        <taxon>Eukaryota</taxon>
        <taxon>Fungi</taxon>
        <taxon>Dikarya</taxon>
        <taxon>Ascomycota</taxon>
        <taxon>Pezizomycotina</taxon>
        <taxon>Orbiliomycetes</taxon>
        <taxon>Orbiliales</taxon>
        <taxon>Orbiliaceae</taxon>
        <taxon>Arthrobotrys</taxon>
    </lineage>
</organism>
<keyword evidence="4" id="KW-1185">Reference proteome</keyword>
<keyword evidence="2" id="KW-0472">Membrane</keyword>
<evidence type="ECO:0000256" key="2">
    <source>
        <dbReference type="SAM" id="Phobius"/>
    </source>
</evidence>
<dbReference type="AlphaFoldDB" id="A0AAV9WA12"/>
<gene>
    <name evidence="3" type="ORF">TWF481_008768</name>
</gene>
<evidence type="ECO:0000256" key="1">
    <source>
        <dbReference type="SAM" id="MobiDB-lite"/>
    </source>
</evidence>
<accession>A0AAV9WA12</accession>
<dbReference type="EMBL" id="JAVHJL010000005">
    <property type="protein sequence ID" value="KAK6503762.1"/>
    <property type="molecule type" value="Genomic_DNA"/>
</dbReference>
<keyword evidence="2" id="KW-1133">Transmembrane helix</keyword>
<dbReference type="Proteomes" id="UP001370758">
    <property type="component" value="Unassembled WGS sequence"/>
</dbReference>
<reference evidence="3 4" key="1">
    <citation type="submission" date="2023-08" db="EMBL/GenBank/DDBJ databases">
        <authorList>
            <person name="Palmer J.M."/>
        </authorList>
    </citation>
    <scope>NUCLEOTIDE SEQUENCE [LARGE SCALE GENOMIC DNA]</scope>
    <source>
        <strain evidence="3 4">TWF481</strain>
    </source>
</reference>
<feature type="transmembrane region" description="Helical" evidence="2">
    <location>
        <begin position="12"/>
        <end position="36"/>
    </location>
</feature>
<comment type="caution">
    <text evidence="3">The sequence shown here is derived from an EMBL/GenBank/DDBJ whole genome shotgun (WGS) entry which is preliminary data.</text>
</comment>
<feature type="region of interest" description="Disordered" evidence="1">
    <location>
        <begin position="296"/>
        <end position="363"/>
    </location>
</feature>
<feature type="compositionally biased region" description="Polar residues" evidence="1">
    <location>
        <begin position="391"/>
        <end position="414"/>
    </location>
</feature>
<feature type="region of interest" description="Disordered" evidence="1">
    <location>
        <begin position="388"/>
        <end position="455"/>
    </location>
</feature>
<evidence type="ECO:0000313" key="4">
    <source>
        <dbReference type="Proteomes" id="UP001370758"/>
    </source>
</evidence>
<feature type="compositionally biased region" description="Low complexity" evidence="1">
    <location>
        <begin position="415"/>
        <end position="431"/>
    </location>
</feature>
<feature type="compositionally biased region" description="Polar residues" evidence="1">
    <location>
        <begin position="446"/>
        <end position="455"/>
    </location>
</feature>
<protein>
    <submittedName>
        <fullName evidence="3">Uncharacterized protein</fullName>
    </submittedName>
</protein>
<sequence length="455" mass="51171">MLRQGLPKQIGLIAYLAITILTFPNASSAFWLRFIWKNGLIGPDATYEASSGLILYLLTGTAPLLSDTFKFPQGAVQCQTMQDLAPRDYDPPDPIPGMIGILDSSPRTGRKVEYLFFFDDEVCGTAPSMTIRLEPSERNRGTSGNFYFINLLDHAVPPVKSWKQADPDDPIDQRVIRAFGRSEQTNQVHPSRLVVNMMDPTMAGSMRWRYVMRDERVEPGILLRDDAEIETTLGSNLIQPLGAWVKREEAYRKQQEGLNVDFGSEDFNFVPTEDFTLSSQRVAAYMVQEEHERLGLPVPRIRRQREQETRRRPSQQTVEQTTGVDTQAHRQEEPNTNQPANVPMNTNEQPSGAGQSNVNWPGWAPSDYPVDRVSELAGINPQPVYDPYAFQQYNPSNPYGSQQMQQYNYGPSGSQLNLGNNQVQQPPNNNQDEAQLENFAAGLNPYSHQDPSSGS</sequence>
<name>A0AAV9WA12_9PEZI</name>
<proteinExistence type="predicted"/>
<keyword evidence="2" id="KW-0812">Transmembrane</keyword>